<dbReference type="EMBL" id="PKTG01000122">
    <property type="protein sequence ID" value="PLX16091.1"/>
    <property type="molecule type" value="Genomic_DNA"/>
</dbReference>
<sequence length="259" mass="30116">MDIKVLCLDIDGTLMMDGKLFSQVKETIIELRKRYKVVFVSNTTSILHEDLSKELVQNGIEHDRKDLYTPVTVAEYVMKKREHDKGMLIAPENIKKDFLWFKEDESGNTLFVAHECLDLLIGDLQKYFRFLLDENTFFYTLQKNRYYKKNGEFVFDMGPVVALLEYASGKKAKILGKPGEQLFDSICDRFSVKRENLLMVGDDVEFDILLSQKIGVRGCLVKTGKYIESVYKKVIEDHSYYPDLEIDDFKSIKDILLTK</sequence>
<evidence type="ECO:0000313" key="1">
    <source>
        <dbReference type="EMBL" id="PLX16091.1"/>
    </source>
</evidence>
<dbReference type="GO" id="GO:0005737">
    <property type="term" value="C:cytoplasm"/>
    <property type="evidence" value="ECO:0007669"/>
    <property type="project" value="TreeGrafter"/>
</dbReference>
<evidence type="ECO:0008006" key="3">
    <source>
        <dbReference type="Google" id="ProtNLM"/>
    </source>
</evidence>
<dbReference type="Gene3D" id="3.40.50.1000">
    <property type="entry name" value="HAD superfamily/HAD-like"/>
    <property type="match status" value="2"/>
</dbReference>
<dbReference type="InterPro" id="IPR036412">
    <property type="entry name" value="HAD-like_sf"/>
</dbReference>
<dbReference type="PANTHER" id="PTHR19288:SF46">
    <property type="entry name" value="HALOACID DEHALOGENASE-LIKE HYDROLASE DOMAIN-CONTAINING PROTEIN 2"/>
    <property type="match status" value="1"/>
</dbReference>
<comment type="caution">
    <text evidence="1">The sequence shown here is derived from an EMBL/GenBank/DDBJ whole genome shotgun (WGS) entry which is preliminary data.</text>
</comment>
<dbReference type="Pfam" id="PF13242">
    <property type="entry name" value="Hydrolase_like"/>
    <property type="match status" value="1"/>
</dbReference>
<dbReference type="Proteomes" id="UP000234857">
    <property type="component" value="Unassembled WGS sequence"/>
</dbReference>
<protein>
    <recommendedName>
        <fullName evidence="3">TIGR01458 family HAD-type hydrolase</fullName>
    </recommendedName>
</protein>
<reference evidence="1 2" key="1">
    <citation type="submission" date="2017-11" db="EMBL/GenBank/DDBJ databases">
        <title>Genome-resolved metagenomics identifies genetic mobility, metabolic interactions, and unexpected diversity in perchlorate-reducing communities.</title>
        <authorList>
            <person name="Barnum T.P."/>
            <person name="Figueroa I.A."/>
            <person name="Carlstrom C.I."/>
            <person name="Lucas L.N."/>
            <person name="Engelbrektson A.L."/>
            <person name="Coates J.D."/>
        </authorList>
    </citation>
    <scope>NUCLEOTIDE SEQUENCE [LARGE SCALE GENOMIC DNA]</scope>
    <source>
        <strain evidence="1">BM706</strain>
    </source>
</reference>
<proteinExistence type="predicted"/>
<dbReference type="InterPro" id="IPR006357">
    <property type="entry name" value="HAD-SF_hydro_IIA"/>
</dbReference>
<dbReference type="PANTHER" id="PTHR19288">
    <property type="entry name" value="4-NITROPHENYLPHOSPHATASE-RELATED"/>
    <property type="match status" value="1"/>
</dbReference>
<dbReference type="GO" id="GO:0016791">
    <property type="term" value="F:phosphatase activity"/>
    <property type="evidence" value="ECO:0007669"/>
    <property type="project" value="TreeGrafter"/>
</dbReference>
<name>A0A2N5ZBN9_MUIH1</name>
<organism evidence="1 2">
    <name type="scientific">Muiribacterium halophilum</name>
    <dbReference type="NCBI Taxonomy" id="2053465"/>
    <lineage>
        <taxon>Bacteria</taxon>
        <taxon>Candidatus Muiribacteriota</taxon>
        <taxon>Candidatus Muiribacteriia</taxon>
        <taxon>Candidatus Muiribacteriales</taxon>
        <taxon>Candidatus Muiribacteriaceae</taxon>
        <taxon>Candidatus Muiribacterium</taxon>
    </lineage>
</organism>
<evidence type="ECO:0000313" key="2">
    <source>
        <dbReference type="Proteomes" id="UP000234857"/>
    </source>
</evidence>
<dbReference type="SUPFAM" id="SSF56784">
    <property type="entry name" value="HAD-like"/>
    <property type="match status" value="1"/>
</dbReference>
<dbReference type="AlphaFoldDB" id="A0A2N5ZBN9"/>
<accession>A0A2N5ZBN9</accession>
<dbReference type="InterPro" id="IPR023214">
    <property type="entry name" value="HAD_sf"/>
</dbReference>
<dbReference type="Pfam" id="PF13344">
    <property type="entry name" value="Hydrolase_6"/>
    <property type="match status" value="1"/>
</dbReference>
<gene>
    <name evidence="1" type="ORF">C0601_10735</name>
</gene>